<proteinExistence type="predicted"/>
<evidence type="ECO:0000313" key="2">
    <source>
        <dbReference type="Proteomes" id="UP000075502"/>
    </source>
</evidence>
<gene>
    <name evidence="1" type="ORF">BE21_56460</name>
</gene>
<name>A0A150TA42_SORCE</name>
<comment type="caution">
    <text evidence="1">The sequence shown here is derived from an EMBL/GenBank/DDBJ whole genome shotgun (WGS) entry which is preliminary data.</text>
</comment>
<reference evidence="1 2" key="1">
    <citation type="submission" date="2014-02" db="EMBL/GenBank/DDBJ databases">
        <title>The small core and large imbalanced accessory genome model reveals a collaborative survival strategy of Sorangium cellulosum strains in nature.</title>
        <authorList>
            <person name="Han K."/>
            <person name="Peng R."/>
            <person name="Blom J."/>
            <person name="Li Y.-Z."/>
        </authorList>
    </citation>
    <scope>NUCLEOTIDE SEQUENCE [LARGE SCALE GENOMIC DNA]</scope>
    <source>
        <strain evidence="1 2">So0007-03</strain>
    </source>
</reference>
<dbReference type="AlphaFoldDB" id="A0A150TA42"/>
<accession>A0A150TA42</accession>
<dbReference type="Proteomes" id="UP000075502">
    <property type="component" value="Unassembled WGS sequence"/>
</dbReference>
<dbReference type="EMBL" id="JEME01003266">
    <property type="protein sequence ID" value="KYG01555.1"/>
    <property type="molecule type" value="Genomic_DNA"/>
</dbReference>
<organism evidence="1 2">
    <name type="scientific">Sorangium cellulosum</name>
    <name type="common">Polyangium cellulosum</name>
    <dbReference type="NCBI Taxonomy" id="56"/>
    <lineage>
        <taxon>Bacteria</taxon>
        <taxon>Pseudomonadati</taxon>
        <taxon>Myxococcota</taxon>
        <taxon>Polyangia</taxon>
        <taxon>Polyangiales</taxon>
        <taxon>Polyangiaceae</taxon>
        <taxon>Sorangium</taxon>
    </lineage>
</organism>
<sequence length="234" mass="25549">MRFGLLAGLQREHIVAVRELQDGGRGLGIFVEAEPVLEEDGQAAQVDVDEIDAEHEAGLPLVQPDGDDVIERRALGVVDAVGHRISQRREPRCLGARVEPAQIDDLDVDVDLWLDHLHHVGQRVGPEHVVPRDDLPKGVAQPRHVEVRAVVLAIGVDPAGDRKRSCPTQPVGSLDVREREWSVPLGRGRHDGICGEPVLEQRQDRAFVLGDPGEQGRVQGVPGGLDLEALPVRR</sequence>
<protein>
    <submittedName>
        <fullName evidence="1">Uncharacterized protein</fullName>
    </submittedName>
</protein>
<evidence type="ECO:0000313" key="1">
    <source>
        <dbReference type="EMBL" id="KYG01555.1"/>
    </source>
</evidence>